<sequence>MPHGGRTILIRQTNRRDPGAAGSLQPTRGPKIDRWGFRDSRGSRKFSGLPFCLPWVMAITFIILHITIHPPTDSYPSQAMLSKFKFKFRNISNILDPKAPPEIRVRQYMSMASRWMQRYHWRFAIVCSMKGIETYHKYKLDRNDLFYCELNLQAAYVYLSHAAWGKARDHLDVARKVAEKNGDNQLLSMIFVAYSNLYHMKKRGKFAGRDHEEAKKFRFMADEAERVFDSDLADKQRKETEKLIEAGLMPNFPTYKEEKEYNPALGQNLAHIINPSVPSPSFFGQGMPSPGTAGIGFGGGGVGGKVGSVGSGTSAFGQDNRPGSMGMSPSAGGSMGMPIAGGNIGMGLKSNLPGPPGTGGAGMGAGSSYRAVPQPTHFGDAAERMPWDE</sequence>
<accession>A0A7S0DPD5</accession>
<keyword evidence="2" id="KW-1133">Transmembrane helix</keyword>
<name>A0A7S0DPD5_9EUKA</name>
<reference evidence="3" key="1">
    <citation type="submission" date="2021-01" db="EMBL/GenBank/DDBJ databases">
        <authorList>
            <person name="Corre E."/>
            <person name="Pelletier E."/>
            <person name="Niang G."/>
            <person name="Scheremetjew M."/>
            <person name="Finn R."/>
            <person name="Kale V."/>
            <person name="Holt S."/>
            <person name="Cochrane G."/>
            <person name="Meng A."/>
            <person name="Brown T."/>
            <person name="Cohen L."/>
        </authorList>
    </citation>
    <scope>NUCLEOTIDE SEQUENCE</scope>
    <source>
        <strain evidence="3">CCMP2058</strain>
    </source>
</reference>
<evidence type="ECO:0000256" key="2">
    <source>
        <dbReference type="SAM" id="Phobius"/>
    </source>
</evidence>
<dbReference type="AlphaFoldDB" id="A0A7S0DPD5"/>
<feature type="transmembrane region" description="Helical" evidence="2">
    <location>
        <begin position="48"/>
        <end position="68"/>
    </location>
</feature>
<dbReference type="EMBL" id="HBEM01029739">
    <property type="protein sequence ID" value="CAD8461311.1"/>
    <property type="molecule type" value="Transcribed_RNA"/>
</dbReference>
<feature type="compositionally biased region" description="Basic and acidic residues" evidence="1">
    <location>
        <begin position="380"/>
        <end position="389"/>
    </location>
</feature>
<protein>
    <submittedName>
        <fullName evidence="3">Uncharacterized protein</fullName>
    </submittedName>
</protein>
<gene>
    <name evidence="3" type="ORF">LAMO00422_LOCUS20271</name>
</gene>
<organism evidence="3">
    <name type="scientific">Amorphochlora amoebiformis</name>
    <dbReference type="NCBI Taxonomy" id="1561963"/>
    <lineage>
        <taxon>Eukaryota</taxon>
        <taxon>Sar</taxon>
        <taxon>Rhizaria</taxon>
        <taxon>Cercozoa</taxon>
        <taxon>Chlorarachniophyceae</taxon>
        <taxon>Amorphochlora</taxon>
    </lineage>
</organism>
<proteinExistence type="predicted"/>
<feature type="region of interest" description="Disordered" evidence="1">
    <location>
        <begin position="347"/>
        <end position="389"/>
    </location>
</feature>
<evidence type="ECO:0000313" key="3">
    <source>
        <dbReference type="EMBL" id="CAD8461311.1"/>
    </source>
</evidence>
<keyword evidence="2" id="KW-0472">Membrane</keyword>
<evidence type="ECO:0000256" key="1">
    <source>
        <dbReference type="SAM" id="MobiDB-lite"/>
    </source>
</evidence>
<keyword evidence="2" id="KW-0812">Transmembrane</keyword>